<organism evidence="1 2">
    <name type="scientific">Candidatus Kaiserbacteria bacterium RIFCSPLOWO2_01_FULL_54_20</name>
    <dbReference type="NCBI Taxonomy" id="1798513"/>
    <lineage>
        <taxon>Bacteria</taxon>
        <taxon>Candidatus Kaiseribacteriota</taxon>
    </lineage>
</organism>
<accession>A0A1F6EK30</accession>
<reference evidence="1 2" key="1">
    <citation type="journal article" date="2016" name="Nat. Commun.">
        <title>Thousands of microbial genomes shed light on interconnected biogeochemical processes in an aquifer system.</title>
        <authorList>
            <person name="Anantharaman K."/>
            <person name="Brown C.T."/>
            <person name="Hug L.A."/>
            <person name="Sharon I."/>
            <person name="Castelle C.J."/>
            <person name="Probst A.J."/>
            <person name="Thomas B.C."/>
            <person name="Singh A."/>
            <person name="Wilkins M.J."/>
            <person name="Karaoz U."/>
            <person name="Brodie E.L."/>
            <person name="Williams K.H."/>
            <person name="Hubbard S.S."/>
            <person name="Banfield J.F."/>
        </authorList>
    </citation>
    <scope>NUCLEOTIDE SEQUENCE [LARGE SCALE GENOMIC DNA]</scope>
</reference>
<sequence>MNSPKRILWSANDPGGMNAIAPVIRALIARGDEVVGITTGPAVAIAAQNGIAVQDASACPEEVLRGKVEAARSQVFLAGSSVGDSIDKKIFRLIPQVPSVYVLDFWSNYRMRFSAGEEDLGYLPTAICVIDELARREMLAAGFDGRRLHVTGNPHTEHFTEGITHDRENADEIVFISQPVREVDGEKYGFDEYLVLEHLARAVQKMPEPFYLHIRLHPKDEPHKFDGHLGGRISMFTASSLEESLSTAGLVVGMFSPVLIQAAAAGKQVLSYEPGLKGEDPLATNRLGLTKKLATETELEDALRAYAAGEPPPATLDVSVLWPKGAAERIVRVIDSLVSPRE</sequence>
<name>A0A1F6EK30_9BACT</name>
<evidence type="ECO:0000313" key="1">
    <source>
        <dbReference type="EMBL" id="OGG73993.1"/>
    </source>
</evidence>
<evidence type="ECO:0008006" key="3">
    <source>
        <dbReference type="Google" id="ProtNLM"/>
    </source>
</evidence>
<protein>
    <recommendedName>
        <fullName evidence="3">UDP-N-acetylglucosamine 2-epimerase domain-containing protein</fullName>
    </recommendedName>
</protein>
<dbReference type="EMBL" id="MFMA01000016">
    <property type="protein sequence ID" value="OGG73993.1"/>
    <property type="molecule type" value="Genomic_DNA"/>
</dbReference>
<dbReference type="Proteomes" id="UP000178427">
    <property type="component" value="Unassembled WGS sequence"/>
</dbReference>
<dbReference type="AlphaFoldDB" id="A0A1F6EK30"/>
<dbReference type="SUPFAM" id="SSF53756">
    <property type="entry name" value="UDP-Glycosyltransferase/glycogen phosphorylase"/>
    <property type="match status" value="1"/>
</dbReference>
<proteinExistence type="predicted"/>
<dbReference type="STRING" id="1798513.A3A40_00570"/>
<evidence type="ECO:0000313" key="2">
    <source>
        <dbReference type="Proteomes" id="UP000178427"/>
    </source>
</evidence>
<gene>
    <name evidence="1" type="ORF">A3A40_00570</name>
</gene>
<comment type="caution">
    <text evidence="1">The sequence shown here is derived from an EMBL/GenBank/DDBJ whole genome shotgun (WGS) entry which is preliminary data.</text>
</comment>